<organism evidence="11 12">
    <name type="scientific">Rhizobium etli bv. mimosae str. IE4771</name>
    <dbReference type="NCBI Taxonomy" id="1432050"/>
    <lineage>
        <taxon>Bacteria</taxon>
        <taxon>Pseudomonadati</taxon>
        <taxon>Pseudomonadota</taxon>
        <taxon>Alphaproteobacteria</taxon>
        <taxon>Hyphomicrobiales</taxon>
        <taxon>Rhizobiaceae</taxon>
        <taxon>Rhizobium/Agrobacterium group</taxon>
        <taxon>Rhizobium</taxon>
    </lineage>
</organism>
<dbReference type="NCBIfam" id="TIGR01726">
    <property type="entry name" value="HEQRo_perm_3TM"/>
    <property type="match status" value="1"/>
</dbReference>
<dbReference type="RefSeq" id="WP_010046476.1">
    <property type="nucleotide sequence ID" value="NZ_CP006986.1"/>
</dbReference>
<dbReference type="PANTHER" id="PTHR30133:SF2">
    <property type="entry name" value="ARGININE ABC TRANSPORTER PERMEASE PROTEIN ARTQ"/>
    <property type="match status" value="1"/>
</dbReference>
<feature type="domain" description="ABC transmembrane type-1" evidence="10">
    <location>
        <begin position="26"/>
        <end position="226"/>
    </location>
</feature>
<evidence type="ECO:0000256" key="2">
    <source>
        <dbReference type="ARBA" id="ARBA00010072"/>
    </source>
</evidence>
<evidence type="ECO:0000259" key="10">
    <source>
        <dbReference type="PROSITE" id="PS50928"/>
    </source>
</evidence>
<dbReference type="InterPro" id="IPR051613">
    <property type="entry name" value="ABC_transp_permease_HisMQ"/>
</dbReference>
<feature type="transmembrane region" description="Helical" evidence="9">
    <location>
        <begin position="102"/>
        <end position="121"/>
    </location>
</feature>
<keyword evidence="8 9" id="KW-0472">Membrane</keyword>
<evidence type="ECO:0000256" key="4">
    <source>
        <dbReference type="ARBA" id="ARBA00022475"/>
    </source>
</evidence>
<dbReference type="AlphaFoldDB" id="A0A060HWL7"/>
<keyword evidence="3 9" id="KW-0813">Transport</keyword>
<keyword evidence="7 9" id="KW-1133">Transmembrane helix</keyword>
<dbReference type="PROSITE" id="PS50928">
    <property type="entry name" value="ABC_TM1"/>
    <property type="match status" value="1"/>
</dbReference>
<keyword evidence="5" id="KW-0997">Cell inner membrane</keyword>
<gene>
    <name evidence="11" type="primary">occQ-1</name>
    <name evidence="11" type="ORF">IE4771_CH02240</name>
</gene>
<keyword evidence="6 9" id="KW-0812">Transmembrane</keyword>
<feature type="transmembrane region" description="Helical" evidence="9">
    <location>
        <begin position="20"/>
        <end position="49"/>
    </location>
</feature>
<comment type="similarity">
    <text evidence="2">Belongs to the binding-protein-dependent transport system permease family. HisMQ subfamily.</text>
</comment>
<feature type="transmembrane region" description="Helical" evidence="9">
    <location>
        <begin position="76"/>
        <end position="96"/>
    </location>
</feature>
<comment type="subcellular location">
    <subcellularLocation>
        <location evidence="1">Cell inner membrane</location>
        <topology evidence="1">Multi-pass membrane protein</topology>
    </subcellularLocation>
    <subcellularLocation>
        <location evidence="9">Cell membrane</location>
        <topology evidence="9">Multi-pass membrane protein</topology>
    </subcellularLocation>
</comment>
<dbReference type="HOGENOM" id="CLU_019602_1_4_5"/>
<protein>
    <submittedName>
        <fullName evidence="11">Octopine ABC transporter permease protein OccQ 1</fullName>
    </submittedName>
</protein>
<dbReference type="SUPFAM" id="SSF161098">
    <property type="entry name" value="MetI-like"/>
    <property type="match status" value="1"/>
</dbReference>
<dbReference type="EMBL" id="CP006986">
    <property type="protein sequence ID" value="AIC27348.1"/>
    <property type="molecule type" value="Genomic_DNA"/>
</dbReference>
<dbReference type="Pfam" id="PF00528">
    <property type="entry name" value="BPD_transp_1"/>
    <property type="match status" value="1"/>
</dbReference>
<evidence type="ECO:0000256" key="1">
    <source>
        <dbReference type="ARBA" id="ARBA00004429"/>
    </source>
</evidence>
<dbReference type="KEGG" id="rei:IE4771_CH02240"/>
<feature type="transmembrane region" description="Helical" evidence="9">
    <location>
        <begin position="155"/>
        <end position="175"/>
    </location>
</feature>
<proteinExistence type="inferred from homology"/>
<dbReference type="InterPro" id="IPR000515">
    <property type="entry name" value="MetI-like"/>
</dbReference>
<dbReference type="OrthoDB" id="9815029at2"/>
<dbReference type="Proteomes" id="UP000027180">
    <property type="component" value="Chromosome"/>
</dbReference>
<dbReference type="GO" id="GO:0043190">
    <property type="term" value="C:ATP-binding cassette (ABC) transporter complex"/>
    <property type="evidence" value="ECO:0007669"/>
    <property type="project" value="InterPro"/>
</dbReference>
<evidence type="ECO:0000256" key="3">
    <source>
        <dbReference type="ARBA" id="ARBA00022448"/>
    </source>
</evidence>
<dbReference type="Gene3D" id="1.10.3720.10">
    <property type="entry name" value="MetI-like"/>
    <property type="match status" value="1"/>
</dbReference>
<dbReference type="CDD" id="cd06261">
    <property type="entry name" value="TM_PBP2"/>
    <property type="match status" value="1"/>
</dbReference>
<evidence type="ECO:0000313" key="12">
    <source>
        <dbReference type="Proteomes" id="UP000027180"/>
    </source>
</evidence>
<evidence type="ECO:0000256" key="5">
    <source>
        <dbReference type="ARBA" id="ARBA00022519"/>
    </source>
</evidence>
<accession>A0A060HWL7</accession>
<dbReference type="InterPro" id="IPR010065">
    <property type="entry name" value="AA_ABC_transptr_permease_3TM"/>
</dbReference>
<feature type="transmembrane region" description="Helical" evidence="9">
    <location>
        <begin position="207"/>
        <end position="226"/>
    </location>
</feature>
<dbReference type="InterPro" id="IPR035906">
    <property type="entry name" value="MetI-like_sf"/>
</dbReference>
<evidence type="ECO:0000256" key="9">
    <source>
        <dbReference type="RuleBase" id="RU363032"/>
    </source>
</evidence>
<dbReference type="GO" id="GO:0022857">
    <property type="term" value="F:transmembrane transporter activity"/>
    <property type="evidence" value="ECO:0007669"/>
    <property type="project" value="InterPro"/>
</dbReference>
<evidence type="ECO:0000256" key="8">
    <source>
        <dbReference type="ARBA" id="ARBA00023136"/>
    </source>
</evidence>
<evidence type="ECO:0000256" key="7">
    <source>
        <dbReference type="ARBA" id="ARBA00022989"/>
    </source>
</evidence>
<sequence length="241" mass="26291">MALIDSYLAIVGFGQTGWGWLLLTAAAMTIGVSVCGFLAGTVIGTMITFMQLSRHMAIRWLADCYTTVLRGVPDLLVIYLFYFGGSAFLGSLGGLFGYQGFIGMPAFLTGTLALGVVSAAYQAEVFRGAYRSVARGEIEAASAVGMRRWPKFRRIVAPLVLRYAIPGLGNTWQLVLKESALVSVTGLVELLRQSQIAAGSTRRPFEFYLMAVVLYLVITWFSSILFRRMEARTTQGIRGAL</sequence>
<reference evidence="11 12" key="1">
    <citation type="submission" date="2013-12" db="EMBL/GenBank/DDBJ databases">
        <title>Complete genome sequence of Rhizobium etli bv. mimosae IE4771.</title>
        <authorList>
            <person name="Bustos P."/>
            <person name="Santamaria R.I."/>
            <person name="Lozano L."/>
            <person name="Ormeno-Orrillo E."/>
            <person name="Rogel M.A."/>
            <person name="Romero D."/>
            <person name="Cevallos M.A."/>
            <person name="Martinez-Romero E."/>
            <person name="Gonzalez V."/>
        </authorList>
    </citation>
    <scope>NUCLEOTIDE SEQUENCE [LARGE SCALE GENOMIC DNA]</scope>
    <source>
        <strain evidence="11 12">IE4771</strain>
    </source>
</reference>
<name>A0A060HWL7_RHIET</name>
<evidence type="ECO:0000256" key="6">
    <source>
        <dbReference type="ARBA" id="ARBA00022692"/>
    </source>
</evidence>
<keyword evidence="4" id="KW-1003">Cell membrane</keyword>
<dbReference type="PANTHER" id="PTHR30133">
    <property type="entry name" value="CATIONIC AMINO ACID TRANSPORTER, MEMBRANE COMPONENT"/>
    <property type="match status" value="1"/>
</dbReference>
<evidence type="ECO:0000313" key="11">
    <source>
        <dbReference type="EMBL" id="AIC27348.1"/>
    </source>
</evidence>